<gene>
    <name evidence="1" type="ORF">BXY45_14922</name>
</gene>
<sequence>MATWSRRGDVWGVLVPTDQATPGEEVVATRRDGTEKLVVIGTDLRHDRDDDFVWCSVEPLRDQLLGSDGSCAECGRGGARFYRRDSSGIGGMVCGRCSAEPDYCLSFA</sequence>
<dbReference type="AlphaFoldDB" id="A0A315ZLA8"/>
<dbReference type="RefSeq" id="WP_109776698.1">
    <property type="nucleotide sequence ID" value="NZ_QGDQ01000049.1"/>
</dbReference>
<organism evidence="1 2">
    <name type="scientific">Quadrisphaera granulorum</name>
    <dbReference type="NCBI Taxonomy" id="317664"/>
    <lineage>
        <taxon>Bacteria</taxon>
        <taxon>Bacillati</taxon>
        <taxon>Actinomycetota</taxon>
        <taxon>Actinomycetes</taxon>
        <taxon>Kineosporiales</taxon>
        <taxon>Kineosporiaceae</taxon>
        <taxon>Quadrisphaera</taxon>
    </lineage>
</organism>
<name>A0A315ZLA8_9ACTN</name>
<keyword evidence="2" id="KW-1185">Reference proteome</keyword>
<dbReference type="EMBL" id="QGDQ01000049">
    <property type="protein sequence ID" value="PWJ46286.1"/>
    <property type="molecule type" value="Genomic_DNA"/>
</dbReference>
<proteinExistence type="predicted"/>
<evidence type="ECO:0000313" key="1">
    <source>
        <dbReference type="EMBL" id="PWJ46286.1"/>
    </source>
</evidence>
<comment type="caution">
    <text evidence="1">The sequence shown here is derived from an EMBL/GenBank/DDBJ whole genome shotgun (WGS) entry which is preliminary data.</text>
</comment>
<protein>
    <submittedName>
        <fullName evidence="1">Uncharacterized protein</fullName>
    </submittedName>
</protein>
<dbReference type="Proteomes" id="UP000245469">
    <property type="component" value="Unassembled WGS sequence"/>
</dbReference>
<evidence type="ECO:0000313" key="2">
    <source>
        <dbReference type="Proteomes" id="UP000245469"/>
    </source>
</evidence>
<reference evidence="1 2" key="1">
    <citation type="submission" date="2018-03" db="EMBL/GenBank/DDBJ databases">
        <title>Genomic Encyclopedia of Archaeal and Bacterial Type Strains, Phase II (KMG-II): from individual species to whole genera.</title>
        <authorList>
            <person name="Goeker M."/>
        </authorList>
    </citation>
    <scope>NUCLEOTIDE SEQUENCE [LARGE SCALE GENOMIC DNA]</scope>
    <source>
        <strain evidence="1 2">DSM 44889</strain>
    </source>
</reference>
<accession>A0A315ZLA8</accession>